<dbReference type="Pfam" id="PF04542">
    <property type="entry name" value="Sigma70_r2"/>
    <property type="match status" value="1"/>
</dbReference>
<dbReference type="GO" id="GO:0006352">
    <property type="term" value="P:DNA-templated transcription initiation"/>
    <property type="evidence" value="ECO:0007669"/>
    <property type="project" value="InterPro"/>
</dbReference>
<dbReference type="Proteomes" id="UP000283295">
    <property type="component" value="Unassembled WGS sequence"/>
</dbReference>
<dbReference type="Gene3D" id="1.10.10.10">
    <property type="entry name" value="Winged helix-like DNA-binding domain superfamily/Winged helix DNA-binding domain"/>
    <property type="match status" value="1"/>
</dbReference>
<name>A0A412IT35_9FIRM</name>
<evidence type="ECO:0000256" key="1">
    <source>
        <dbReference type="ARBA" id="ARBA00010641"/>
    </source>
</evidence>
<feature type="domain" description="RNA polymerase sigma-70 region 2" evidence="5">
    <location>
        <begin position="15"/>
        <end position="83"/>
    </location>
</feature>
<dbReference type="EMBL" id="QRVK01000008">
    <property type="protein sequence ID" value="RGS43263.1"/>
    <property type="molecule type" value="Genomic_DNA"/>
</dbReference>
<gene>
    <name evidence="7" type="ORF">DWX94_05110</name>
</gene>
<dbReference type="PANTHER" id="PTHR43133">
    <property type="entry name" value="RNA POLYMERASE ECF-TYPE SIGMA FACTO"/>
    <property type="match status" value="1"/>
</dbReference>
<dbReference type="InterPro" id="IPR014284">
    <property type="entry name" value="RNA_pol_sigma-70_dom"/>
</dbReference>
<dbReference type="InterPro" id="IPR013249">
    <property type="entry name" value="RNA_pol_sigma70_r4_t2"/>
</dbReference>
<dbReference type="InterPro" id="IPR039425">
    <property type="entry name" value="RNA_pol_sigma-70-like"/>
</dbReference>
<evidence type="ECO:0000259" key="5">
    <source>
        <dbReference type="Pfam" id="PF04542"/>
    </source>
</evidence>
<comment type="caution">
    <text evidence="7">The sequence shown here is derived from an EMBL/GenBank/DDBJ whole genome shotgun (WGS) entry which is preliminary data.</text>
</comment>
<reference evidence="7 8" key="1">
    <citation type="submission" date="2018-08" db="EMBL/GenBank/DDBJ databases">
        <title>A genome reference for cultivated species of the human gut microbiota.</title>
        <authorList>
            <person name="Zou Y."/>
            <person name="Xue W."/>
            <person name="Luo G."/>
        </authorList>
    </citation>
    <scope>NUCLEOTIDE SEQUENCE [LARGE SCALE GENOMIC DNA]</scope>
    <source>
        <strain evidence="7 8">AF22-21</strain>
    </source>
</reference>
<keyword evidence="2" id="KW-0805">Transcription regulation</keyword>
<dbReference type="GO" id="GO:0016987">
    <property type="term" value="F:sigma factor activity"/>
    <property type="evidence" value="ECO:0007669"/>
    <property type="project" value="UniProtKB-KW"/>
</dbReference>
<evidence type="ECO:0000256" key="4">
    <source>
        <dbReference type="ARBA" id="ARBA00023163"/>
    </source>
</evidence>
<feature type="domain" description="RNA polymerase sigma factor 70 region 4 type 2" evidence="6">
    <location>
        <begin position="125"/>
        <end position="176"/>
    </location>
</feature>
<evidence type="ECO:0000256" key="3">
    <source>
        <dbReference type="ARBA" id="ARBA00023082"/>
    </source>
</evidence>
<evidence type="ECO:0000256" key="2">
    <source>
        <dbReference type="ARBA" id="ARBA00023015"/>
    </source>
</evidence>
<dbReference type="AlphaFoldDB" id="A0A412IT35"/>
<dbReference type="Pfam" id="PF08281">
    <property type="entry name" value="Sigma70_r4_2"/>
    <property type="match status" value="1"/>
</dbReference>
<dbReference type="PANTHER" id="PTHR43133:SF60">
    <property type="entry name" value="RNA POLYMERASE SIGMA FACTOR SIGV"/>
    <property type="match status" value="1"/>
</dbReference>
<keyword evidence="4" id="KW-0804">Transcription</keyword>
<dbReference type="InterPro" id="IPR013324">
    <property type="entry name" value="RNA_pol_sigma_r3/r4-like"/>
</dbReference>
<dbReference type="InterPro" id="IPR013325">
    <property type="entry name" value="RNA_pol_sigma_r2"/>
</dbReference>
<dbReference type="Gene3D" id="1.10.1740.10">
    <property type="match status" value="1"/>
</dbReference>
<dbReference type="InterPro" id="IPR007627">
    <property type="entry name" value="RNA_pol_sigma70_r2"/>
</dbReference>
<accession>A0A412IT35</accession>
<dbReference type="NCBIfam" id="TIGR02937">
    <property type="entry name" value="sigma70-ECF"/>
    <property type="match status" value="1"/>
</dbReference>
<proteinExistence type="inferred from homology"/>
<organism evidence="7 8">
    <name type="scientific">Coprococcus eutactus</name>
    <dbReference type="NCBI Taxonomy" id="33043"/>
    <lineage>
        <taxon>Bacteria</taxon>
        <taxon>Bacillati</taxon>
        <taxon>Bacillota</taxon>
        <taxon>Clostridia</taxon>
        <taxon>Lachnospirales</taxon>
        <taxon>Lachnospiraceae</taxon>
        <taxon>Coprococcus</taxon>
    </lineage>
</organism>
<protein>
    <submittedName>
        <fullName evidence="7">Sigma-70 family RNA polymerase sigma factor</fullName>
    </submittedName>
</protein>
<comment type="similarity">
    <text evidence="1">Belongs to the sigma-70 factor family. ECF subfamily.</text>
</comment>
<evidence type="ECO:0000313" key="8">
    <source>
        <dbReference type="Proteomes" id="UP000283295"/>
    </source>
</evidence>
<keyword evidence="3" id="KW-0731">Sigma factor</keyword>
<dbReference type="SUPFAM" id="SSF88659">
    <property type="entry name" value="Sigma3 and sigma4 domains of RNA polymerase sigma factors"/>
    <property type="match status" value="1"/>
</dbReference>
<dbReference type="InterPro" id="IPR036388">
    <property type="entry name" value="WH-like_DNA-bd_sf"/>
</dbReference>
<dbReference type="GO" id="GO:0003677">
    <property type="term" value="F:DNA binding"/>
    <property type="evidence" value="ECO:0007669"/>
    <property type="project" value="InterPro"/>
</dbReference>
<evidence type="ECO:0000313" key="7">
    <source>
        <dbReference type="EMBL" id="RGS43263.1"/>
    </source>
</evidence>
<sequence>MHKDKKDSELIEEYYSAYEQKIFRLTNAILRDTWQAEEAVQETFLKIIRHRDIVRRMSEEKRSAYITRVAKNIAIDMYRKNRKDAETLCTFSGNDDSGDMFENMIWQIGEKSEQHEMTEEVENRQILEDILDRLSDDDALVLRLRGMRQLSVRETAAVMNISEDAVRKKYERAVKRAHRLIVKEMRLYEE</sequence>
<dbReference type="OrthoDB" id="2613570at2"/>
<evidence type="ECO:0000259" key="6">
    <source>
        <dbReference type="Pfam" id="PF08281"/>
    </source>
</evidence>
<dbReference type="SUPFAM" id="SSF88946">
    <property type="entry name" value="Sigma2 domain of RNA polymerase sigma factors"/>
    <property type="match status" value="1"/>
</dbReference>